<feature type="transmembrane region" description="Helical" evidence="6">
    <location>
        <begin position="352"/>
        <end position="371"/>
    </location>
</feature>
<keyword evidence="2" id="KW-1003">Cell membrane</keyword>
<keyword evidence="4 6" id="KW-1133">Transmembrane helix</keyword>
<keyword evidence="8" id="KW-1185">Reference proteome</keyword>
<evidence type="ECO:0000313" key="8">
    <source>
        <dbReference type="Proteomes" id="UP000231637"/>
    </source>
</evidence>
<protein>
    <submittedName>
        <fullName evidence="7">Membrane protein involved in the export of O-antigen and teichoic acid</fullName>
    </submittedName>
</protein>
<feature type="transmembrane region" description="Helical" evidence="6">
    <location>
        <begin position="383"/>
        <end position="402"/>
    </location>
</feature>
<feature type="transmembrane region" description="Helical" evidence="6">
    <location>
        <begin position="408"/>
        <end position="426"/>
    </location>
</feature>
<reference evidence="7 8" key="1">
    <citation type="submission" date="2016-12" db="EMBL/GenBank/DDBJ databases">
        <title>Isolation and genomic insights into novel planktonic Zetaproteobacteria from stratified waters of the Chesapeake Bay.</title>
        <authorList>
            <person name="McAllister S.M."/>
            <person name="Kato S."/>
            <person name="Chan C.S."/>
            <person name="Chiu B.K."/>
            <person name="Field E.K."/>
        </authorList>
    </citation>
    <scope>NUCLEOTIDE SEQUENCE [LARGE SCALE GENOMIC DNA]</scope>
    <source>
        <strain evidence="7 8">CP-8</strain>
    </source>
</reference>
<feature type="transmembrane region" description="Helical" evidence="6">
    <location>
        <begin position="232"/>
        <end position="248"/>
    </location>
</feature>
<dbReference type="AlphaFoldDB" id="A0A2K8L5A9"/>
<dbReference type="GO" id="GO:0005886">
    <property type="term" value="C:plasma membrane"/>
    <property type="evidence" value="ECO:0007669"/>
    <property type="project" value="UniProtKB-SubCell"/>
</dbReference>
<gene>
    <name evidence="7" type="ORF">Ga0123462_0558</name>
</gene>
<dbReference type="OrthoDB" id="9800982at2"/>
<dbReference type="PANTHER" id="PTHR30250:SF11">
    <property type="entry name" value="O-ANTIGEN TRANSPORTER-RELATED"/>
    <property type="match status" value="1"/>
</dbReference>
<feature type="transmembrane region" description="Helical" evidence="6">
    <location>
        <begin position="166"/>
        <end position="184"/>
    </location>
</feature>
<dbReference type="Pfam" id="PF01943">
    <property type="entry name" value="Polysacc_synt"/>
    <property type="match status" value="1"/>
</dbReference>
<proteinExistence type="predicted"/>
<evidence type="ECO:0000256" key="2">
    <source>
        <dbReference type="ARBA" id="ARBA00022475"/>
    </source>
</evidence>
<dbReference type="InterPro" id="IPR050833">
    <property type="entry name" value="Poly_Biosynth_Transport"/>
</dbReference>
<organism evidence="7 8">
    <name type="scientific">Mariprofundus ferrinatatus</name>
    <dbReference type="NCBI Taxonomy" id="1921087"/>
    <lineage>
        <taxon>Bacteria</taxon>
        <taxon>Pseudomonadati</taxon>
        <taxon>Pseudomonadota</taxon>
        <taxon>Candidatius Mariprofundia</taxon>
        <taxon>Mariprofundales</taxon>
        <taxon>Mariprofundaceae</taxon>
        <taxon>Mariprofundus</taxon>
    </lineage>
</organism>
<feature type="transmembrane region" description="Helical" evidence="6">
    <location>
        <begin position="126"/>
        <end position="145"/>
    </location>
</feature>
<evidence type="ECO:0000256" key="4">
    <source>
        <dbReference type="ARBA" id="ARBA00022989"/>
    </source>
</evidence>
<evidence type="ECO:0000256" key="3">
    <source>
        <dbReference type="ARBA" id="ARBA00022692"/>
    </source>
</evidence>
<feature type="transmembrane region" description="Helical" evidence="6">
    <location>
        <begin position="268"/>
        <end position="289"/>
    </location>
</feature>
<feature type="transmembrane region" description="Helical" evidence="6">
    <location>
        <begin position="310"/>
        <end position="332"/>
    </location>
</feature>
<dbReference type="EMBL" id="CP018800">
    <property type="protein sequence ID" value="ATX81429.1"/>
    <property type="molecule type" value="Genomic_DNA"/>
</dbReference>
<feature type="transmembrane region" description="Helical" evidence="6">
    <location>
        <begin position="56"/>
        <end position="79"/>
    </location>
</feature>
<accession>A0A2K8L5A9</accession>
<dbReference type="PANTHER" id="PTHR30250">
    <property type="entry name" value="PST FAMILY PREDICTED COLANIC ACID TRANSPORTER"/>
    <property type="match status" value="1"/>
</dbReference>
<name>A0A2K8L5A9_9PROT</name>
<evidence type="ECO:0000256" key="1">
    <source>
        <dbReference type="ARBA" id="ARBA00004651"/>
    </source>
</evidence>
<feature type="transmembrane region" description="Helical" evidence="6">
    <location>
        <begin position="100"/>
        <end position="120"/>
    </location>
</feature>
<keyword evidence="3 6" id="KW-0812">Transmembrane</keyword>
<dbReference type="Proteomes" id="UP000231637">
    <property type="component" value="Chromosome"/>
</dbReference>
<feature type="transmembrane region" description="Helical" evidence="6">
    <location>
        <begin position="190"/>
        <end position="211"/>
    </location>
</feature>
<evidence type="ECO:0000256" key="6">
    <source>
        <dbReference type="SAM" id="Phobius"/>
    </source>
</evidence>
<evidence type="ECO:0000313" key="7">
    <source>
        <dbReference type="EMBL" id="ATX81429.1"/>
    </source>
</evidence>
<sequence length="451" mass="47955">MQSGDLLNRSSISNLFARDAIGALLVQGAGAMLILLSEIVLARVMGVSQFGLYATVTAWMFVFVLIATLGFNHALLRYVPTYIARESWGALRGVLQRTNAWSLLAALLLAAVVGSVVWLFQAQWGSAVAIAFTVAIVGLPLQVLGGLRQATLRGLQQIIRALSPELIIRPLLLLALLGGLFLLSSTGVDAATALALNVVAILAAFLIGVFWQRRFMPSEVSSNRPLYLDREWIGVAWPLFILVALQAVDGGRIDIMLLGMMVDTESAGIYAAANRLAEIVLFIIASANAAAASMMVRMYATGDNAGLQKLVTMATGGVLLLALPVTVVLILFGQEVLGFFGAEFSEGYMPLMGLLAAQMVVAMAGSVMLLLTLTGYQMEAARYMAIGVTVKLLLALLLIPAFGMAGAAFATLSGAVIWNLLMLACVKRVIGVDPSVVRLFNLIVRRGSVEP</sequence>
<comment type="subcellular location">
    <subcellularLocation>
        <location evidence="1">Cell membrane</location>
        <topology evidence="1">Multi-pass membrane protein</topology>
    </subcellularLocation>
</comment>
<feature type="transmembrane region" description="Helical" evidence="6">
    <location>
        <begin position="21"/>
        <end position="44"/>
    </location>
</feature>
<dbReference type="KEGG" id="mfn:Ga0123462_0558"/>
<keyword evidence="5 6" id="KW-0472">Membrane</keyword>
<evidence type="ECO:0000256" key="5">
    <source>
        <dbReference type="ARBA" id="ARBA00023136"/>
    </source>
</evidence>
<dbReference type="InterPro" id="IPR002797">
    <property type="entry name" value="Polysacc_synth"/>
</dbReference>
<dbReference type="RefSeq" id="WP_100264894.1">
    <property type="nucleotide sequence ID" value="NZ_CP018800.1"/>
</dbReference>